<accession>A0AAV5GHF5</accession>
<protein>
    <submittedName>
        <fullName evidence="1">Uncharacterized protein</fullName>
    </submittedName>
</protein>
<sequence>MGQLMPFRDDVPKQEVYERLIDAFRLWCDDLQIWRGESIGLYAEEDPYPEFVKFVNKAAPNLPSWWNASHKAAVLSLCRTHSWANIAYAVEKSDINEHYGAGFAMWLRMWTAEVTGVSLTG</sequence>
<evidence type="ECO:0000313" key="1">
    <source>
        <dbReference type="EMBL" id="GJN88684.1"/>
    </source>
</evidence>
<evidence type="ECO:0000313" key="2">
    <source>
        <dbReference type="Proteomes" id="UP001342314"/>
    </source>
</evidence>
<name>A0AAV5GHF5_9BASI</name>
<proteinExistence type="predicted"/>
<comment type="caution">
    <text evidence="1">The sequence shown here is derived from an EMBL/GenBank/DDBJ whole genome shotgun (WGS) entry which is preliminary data.</text>
</comment>
<reference evidence="1 2" key="1">
    <citation type="submission" date="2021-12" db="EMBL/GenBank/DDBJ databases">
        <title>High titer production of polyol ester of fatty acids by Rhodotorula paludigena BS15 towards product separation-free biomass refinery.</title>
        <authorList>
            <person name="Mano J."/>
            <person name="Ono H."/>
            <person name="Tanaka T."/>
            <person name="Naito K."/>
            <person name="Sushida H."/>
            <person name="Ike M."/>
            <person name="Tokuyasu K."/>
            <person name="Kitaoka M."/>
        </authorList>
    </citation>
    <scope>NUCLEOTIDE SEQUENCE [LARGE SCALE GENOMIC DNA]</scope>
    <source>
        <strain evidence="1 2">BS15</strain>
    </source>
</reference>
<organism evidence="1 2">
    <name type="scientific">Rhodotorula paludigena</name>
    <dbReference type="NCBI Taxonomy" id="86838"/>
    <lineage>
        <taxon>Eukaryota</taxon>
        <taxon>Fungi</taxon>
        <taxon>Dikarya</taxon>
        <taxon>Basidiomycota</taxon>
        <taxon>Pucciniomycotina</taxon>
        <taxon>Microbotryomycetes</taxon>
        <taxon>Sporidiobolales</taxon>
        <taxon>Sporidiobolaceae</taxon>
        <taxon>Rhodotorula</taxon>
    </lineage>
</organism>
<dbReference type="EMBL" id="BQKY01000003">
    <property type="protein sequence ID" value="GJN88684.1"/>
    <property type="molecule type" value="Genomic_DNA"/>
</dbReference>
<dbReference type="AlphaFoldDB" id="A0AAV5GHF5"/>
<dbReference type="Proteomes" id="UP001342314">
    <property type="component" value="Unassembled WGS sequence"/>
</dbReference>
<keyword evidence="2" id="KW-1185">Reference proteome</keyword>
<gene>
    <name evidence="1" type="ORF">Rhopal_001650-T1</name>
</gene>